<feature type="coiled-coil region" evidence="4">
    <location>
        <begin position="460"/>
        <end position="487"/>
    </location>
</feature>
<keyword evidence="4" id="KW-0175">Coiled coil</keyword>
<dbReference type="InterPro" id="IPR052435">
    <property type="entry name" value="YY1-Transcr_Regul"/>
</dbReference>
<feature type="region of interest" description="Disordered" evidence="5">
    <location>
        <begin position="153"/>
        <end position="172"/>
    </location>
</feature>
<evidence type="ECO:0000256" key="3">
    <source>
        <dbReference type="ARBA" id="ARBA00023242"/>
    </source>
</evidence>
<feature type="region of interest" description="Disordered" evidence="5">
    <location>
        <begin position="255"/>
        <end position="331"/>
    </location>
</feature>
<dbReference type="GO" id="GO:0006355">
    <property type="term" value="P:regulation of DNA-templated transcription"/>
    <property type="evidence" value="ECO:0007669"/>
    <property type="project" value="TreeGrafter"/>
</dbReference>
<evidence type="ECO:0000313" key="6">
    <source>
        <dbReference type="EMBL" id="KAF0024108.1"/>
    </source>
</evidence>
<evidence type="ECO:0000256" key="5">
    <source>
        <dbReference type="SAM" id="MobiDB-lite"/>
    </source>
</evidence>
<feature type="compositionally biased region" description="Polar residues" evidence="5">
    <location>
        <begin position="933"/>
        <end position="961"/>
    </location>
</feature>
<keyword evidence="3" id="KW-0539">Nucleus</keyword>
<proteinExistence type="predicted"/>
<evidence type="ECO:0008006" key="8">
    <source>
        <dbReference type="Google" id="ProtNLM"/>
    </source>
</evidence>
<feature type="compositionally biased region" description="Acidic residues" evidence="5">
    <location>
        <begin position="744"/>
        <end position="757"/>
    </location>
</feature>
<feature type="compositionally biased region" description="Pro residues" evidence="5">
    <location>
        <begin position="158"/>
        <end position="167"/>
    </location>
</feature>
<dbReference type="GO" id="GO:0005634">
    <property type="term" value="C:nucleus"/>
    <property type="evidence" value="ECO:0007669"/>
    <property type="project" value="TreeGrafter"/>
</dbReference>
<feature type="compositionally biased region" description="Basic and acidic residues" evidence="5">
    <location>
        <begin position="262"/>
        <end position="273"/>
    </location>
</feature>
<dbReference type="EMBL" id="VEVO01000021">
    <property type="protein sequence ID" value="KAF0024108.1"/>
    <property type="molecule type" value="Genomic_DNA"/>
</dbReference>
<feature type="region of interest" description="Disordered" evidence="5">
    <location>
        <begin position="48"/>
        <end position="72"/>
    </location>
</feature>
<feature type="region of interest" description="Disordered" evidence="5">
    <location>
        <begin position="933"/>
        <end position="991"/>
    </location>
</feature>
<feature type="region of interest" description="Disordered" evidence="5">
    <location>
        <begin position="652"/>
        <end position="788"/>
    </location>
</feature>
<feature type="compositionally biased region" description="Acidic residues" evidence="5">
    <location>
        <begin position="415"/>
        <end position="424"/>
    </location>
</feature>
<feature type="compositionally biased region" description="Acidic residues" evidence="5">
    <location>
        <begin position="383"/>
        <end position="400"/>
    </location>
</feature>
<dbReference type="AlphaFoldDB" id="A0A6A4RVV1"/>
<feature type="compositionally biased region" description="Acidic residues" evidence="5">
    <location>
        <begin position="680"/>
        <end position="702"/>
    </location>
</feature>
<evidence type="ECO:0000256" key="1">
    <source>
        <dbReference type="ARBA" id="ARBA00023015"/>
    </source>
</evidence>
<accession>A0A6A4RVV1</accession>
<feature type="region of interest" description="Disordered" evidence="5">
    <location>
        <begin position="382"/>
        <end position="424"/>
    </location>
</feature>
<gene>
    <name evidence="6" type="ORF">F2P81_022910</name>
</gene>
<evidence type="ECO:0000256" key="2">
    <source>
        <dbReference type="ARBA" id="ARBA00023163"/>
    </source>
</evidence>
<dbReference type="PANTHER" id="PTHR16088:SF3">
    <property type="entry name" value="GON-4-LIKE PROTEIN"/>
    <property type="match status" value="1"/>
</dbReference>
<dbReference type="GO" id="GO:0003712">
    <property type="term" value="F:transcription coregulator activity"/>
    <property type="evidence" value="ECO:0007669"/>
    <property type="project" value="TreeGrafter"/>
</dbReference>
<keyword evidence="2" id="KW-0804">Transcription</keyword>
<dbReference type="PANTHER" id="PTHR16088">
    <property type="entry name" value="YY1 ASSOCIATED PROTEIN-RELATED"/>
    <property type="match status" value="1"/>
</dbReference>
<evidence type="ECO:0000256" key="4">
    <source>
        <dbReference type="SAM" id="Coils"/>
    </source>
</evidence>
<name>A0A6A4RVV1_SCOMX</name>
<reference evidence="6 7" key="1">
    <citation type="submission" date="2019-06" db="EMBL/GenBank/DDBJ databases">
        <title>Draft genomes of female and male turbot (Scophthalmus maximus).</title>
        <authorList>
            <person name="Xu H."/>
            <person name="Xu X.-W."/>
            <person name="Shao C."/>
            <person name="Chen S."/>
        </authorList>
    </citation>
    <scope>NUCLEOTIDE SEQUENCE [LARGE SCALE GENOMIC DNA]</scope>
    <source>
        <strain evidence="6">Ysfricsl-2016a</strain>
        <tissue evidence="6">Blood</tissue>
    </source>
</reference>
<comment type="caution">
    <text evidence="6">The sequence shown here is derived from an EMBL/GenBank/DDBJ whole genome shotgun (WGS) entry which is preliminary data.</text>
</comment>
<keyword evidence="1" id="KW-0805">Transcription regulation</keyword>
<dbReference type="Proteomes" id="UP000438429">
    <property type="component" value="Unassembled WGS sequence"/>
</dbReference>
<protein>
    <recommendedName>
        <fullName evidence="8">GON-4-like protein</fullName>
    </recommendedName>
</protein>
<sequence length="1043" mass="115187">MSAVKSGSSLRSLLLTPERIPHFLIPSRGPRLLLSPHRSSVDRVRLLSDHDDDDTSPGASPPATPLSPAASPRFLLRLPPRIRAPRRAAAAAECADTDTDLTTRAAMSLPHVDKVTTPYGFRAVLAASPCTRRRESLFHRNKPVTVMVTDTELREPVDPPGPGPGPGPGAGRARVCLRPVKALGLQEVITNEHVVAMMKAAINETEAIPPFVSLSACRPIRVQCRLFIDLFSLINHIDQSFVLFVCPGAKDDSVQVQGSCGERSDVPGERHGELSLVSQRKSTEPGGGGQLQPLADVPGERHGELSLVSQRKSTEPGGGGQLQPLAEECDDDDDPEYNFLADVDEPDQEDYRDDKAVRITKKEVNELMEELFETLKEDLAGQEVDDEGHEEEEEPQEETLADQTHTAQEQHDTELGDDEEEEGPIAELRTVKQQLSWIRKRRQTHTLCNTHTHCPEPHTLKLDRKQKSRLQQQLQQVELDVLAQRSELLMSSSCPGFFSLFRSSNLQGALQLLEELRLTPISYRSQLRPPDARGYMRCFPVMPAELSWLFATRPVFLYPELLPCASLDPDLYCPRRTAAFTAADDCLLVLGLRNMEGSCDPTKLVSQFLLRKTLVQVRRRVLQCCRPGFPDNIVKVPAGVVVYASGLPPCRSSRATPPCGERGERHASMAGDPAPSLLGVEEDDDDNVIGTNEEEEEEEESDVFLALSESSCSIAGSVTHDDDLADPEEAESESKRDVTPTADKEEEDGGDDDDDEGGSVSVRPMQEKVWSGGTEEEEDEGDERRSEDEAFAQDYLHRVCEVVQVCPSRSKQLLQELNHFSSAGPLEASGAPERLYDGLICVLRPWPQLLRDFAAFLNRDQARCCGLLLEQQLFERSRRFLRQLGQSLGESSALYQQVVSVLQGSPSPPPADMDTISALLGKHPELQELFQQFHGQSSPDATSSSEATKTDSVSQNPSDGNRTGVDRLTSEESETGSDGKEEEERPVCARNISVTSTGKKVVIWTRSEQNHRNTLSISSTYCTQHENIFTTINILISHNYISS</sequence>
<evidence type="ECO:0000313" key="7">
    <source>
        <dbReference type="Proteomes" id="UP000438429"/>
    </source>
</evidence>
<feature type="compositionally biased region" description="Basic and acidic residues" evidence="5">
    <location>
        <begin position="977"/>
        <end position="987"/>
    </location>
</feature>
<organism evidence="6 7">
    <name type="scientific">Scophthalmus maximus</name>
    <name type="common">Turbot</name>
    <name type="synonym">Psetta maxima</name>
    <dbReference type="NCBI Taxonomy" id="52904"/>
    <lineage>
        <taxon>Eukaryota</taxon>
        <taxon>Metazoa</taxon>
        <taxon>Chordata</taxon>
        <taxon>Craniata</taxon>
        <taxon>Vertebrata</taxon>
        <taxon>Euteleostomi</taxon>
        <taxon>Actinopterygii</taxon>
        <taxon>Neopterygii</taxon>
        <taxon>Teleostei</taxon>
        <taxon>Neoteleostei</taxon>
        <taxon>Acanthomorphata</taxon>
        <taxon>Carangaria</taxon>
        <taxon>Pleuronectiformes</taxon>
        <taxon>Pleuronectoidei</taxon>
        <taxon>Scophthalmidae</taxon>
        <taxon>Scophthalmus</taxon>
    </lineage>
</organism>